<sequence length="377" mass="40261">MALTTALHKYLYVKMGKIGEGAYGSVFRAYHRETHELLAIKAAAMTEYGLSASTLREITTLKELRHPNIVGLRDVIMSPAGPPPPRQGAPASMPGRKQSCYLVVELLHCDLHAFMQHRPHALSMGMAKSIMYQLLSGLKHAHAHGIMHRDIKPMNILMGPAPPDVTSAAAASAMAPGDVASAAAGRVQIKIADFGLARPYLPDEQPYTDWVVTLFYRPPELLLGCKSYTPTVDVWSAGCILAEMANAGSPLFVSDSELGQLDAIFAKLGTPSAKAWPELEQMLGAAGSGARAHPQQPLKKLVPRLAADPQALDLLGRMLAPNPRHRLSAARALAHPWFDDIRAAETAALQAAMAAEAARLARCGAAAKTAAPPPCTC</sequence>
<comment type="caution">
    <text evidence="14">The sequence shown here is derived from an EMBL/GenBank/DDBJ whole genome shotgun (WGS) entry which is preliminary data.</text>
</comment>
<keyword evidence="8 11" id="KW-0067">ATP-binding</keyword>
<keyword evidence="6 11" id="KW-0547">Nucleotide-binding</keyword>
<dbReference type="GO" id="GO:0010389">
    <property type="term" value="P:regulation of G2/M transition of mitotic cell cycle"/>
    <property type="evidence" value="ECO:0007669"/>
    <property type="project" value="TreeGrafter"/>
</dbReference>
<dbReference type="PANTHER" id="PTHR24056:SF548">
    <property type="entry name" value="CYCLIN-DEPENDENT KINASE A-1"/>
    <property type="match status" value="1"/>
</dbReference>
<dbReference type="InterPro" id="IPR000719">
    <property type="entry name" value="Prot_kinase_dom"/>
</dbReference>
<dbReference type="GO" id="GO:0007165">
    <property type="term" value="P:signal transduction"/>
    <property type="evidence" value="ECO:0007669"/>
    <property type="project" value="TreeGrafter"/>
</dbReference>
<evidence type="ECO:0000256" key="11">
    <source>
        <dbReference type="PROSITE-ProRule" id="PRU10141"/>
    </source>
</evidence>
<dbReference type="GO" id="GO:0005524">
    <property type="term" value="F:ATP binding"/>
    <property type="evidence" value="ECO:0007669"/>
    <property type="project" value="UniProtKB-UniRule"/>
</dbReference>
<evidence type="ECO:0000256" key="2">
    <source>
        <dbReference type="ARBA" id="ARBA00012425"/>
    </source>
</evidence>
<keyword evidence="7" id="KW-0418">Kinase</keyword>
<dbReference type="FunFam" id="3.30.200.20:FF:000842">
    <property type="entry name" value="Cyclin-dependent kinase C-2, putative"/>
    <property type="match status" value="1"/>
</dbReference>
<dbReference type="InterPro" id="IPR050108">
    <property type="entry name" value="CDK"/>
</dbReference>
<dbReference type="AlphaFoldDB" id="A0A835SEP1"/>
<dbReference type="InterPro" id="IPR008271">
    <property type="entry name" value="Ser/Thr_kinase_AS"/>
</dbReference>
<dbReference type="InterPro" id="IPR011009">
    <property type="entry name" value="Kinase-like_dom_sf"/>
</dbReference>
<dbReference type="InterPro" id="IPR017441">
    <property type="entry name" value="Protein_kinase_ATP_BS"/>
</dbReference>
<dbReference type="GO" id="GO:0030332">
    <property type="term" value="F:cyclin binding"/>
    <property type="evidence" value="ECO:0007669"/>
    <property type="project" value="TreeGrafter"/>
</dbReference>
<dbReference type="Proteomes" id="UP000650467">
    <property type="component" value="Unassembled WGS sequence"/>
</dbReference>
<comment type="catalytic activity">
    <reaction evidence="10">
        <text>L-seryl-[protein] + ATP = O-phospho-L-seryl-[protein] + ADP + H(+)</text>
        <dbReference type="Rhea" id="RHEA:17989"/>
        <dbReference type="Rhea" id="RHEA-COMP:9863"/>
        <dbReference type="Rhea" id="RHEA-COMP:11604"/>
        <dbReference type="ChEBI" id="CHEBI:15378"/>
        <dbReference type="ChEBI" id="CHEBI:29999"/>
        <dbReference type="ChEBI" id="CHEBI:30616"/>
        <dbReference type="ChEBI" id="CHEBI:83421"/>
        <dbReference type="ChEBI" id="CHEBI:456216"/>
        <dbReference type="EC" id="2.7.11.22"/>
    </reaction>
</comment>
<dbReference type="SUPFAM" id="SSF56112">
    <property type="entry name" value="Protein kinase-like (PK-like)"/>
    <property type="match status" value="1"/>
</dbReference>
<comment type="similarity">
    <text evidence="1">Belongs to the protein kinase superfamily. CMGC Ser/Thr protein kinase family. CDC2/CDKX subfamily.</text>
</comment>
<evidence type="ECO:0000259" key="13">
    <source>
        <dbReference type="PROSITE" id="PS50011"/>
    </source>
</evidence>
<comment type="catalytic activity">
    <reaction evidence="9">
        <text>L-threonyl-[protein] + ATP = O-phospho-L-threonyl-[protein] + ADP + H(+)</text>
        <dbReference type="Rhea" id="RHEA:46608"/>
        <dbReference type="Rhea" id="RHEA-COMP:11060"/>
        <dbReference type="Rhea" id="RHEA-COMP:11605"/>
        <dbReference type="ChEBI" id="CHEBI:15378"/>
        <dbReference type="ChEBI" id="CHEBI:30013"/>
        <dbReference type="ChEBI" id="CHEBI:30616"/>
        <dbReference type="ChEBI" id="CHEBI:61977"/>
        <dbReference type="ChEBI" id="CHEBI:456216"/>
        <dbReference type="EC" id="2.7.11.22"/>
    </reaction>
</comment>
<feature type="domain" description="Protein kinase" evidence="13">
    <location>
        <begin position="12"/>
        <end position="338"/>
    </location>
</feature>
<proteinExistence type="inferred from homology"/>
<keyword evidence="15" id="KW-1185">Reference proteome</keyword>
<evidence type="ECO:0000313" key="15">
    <source>
        <dbReference type="Proteomes" id="UP000650467"/>
    </source>
</evidence>
<dbReference type="Gene3D" id="3.30.200.20">
    <property type="entry name" value="Phosphorylase Kinase, domain 1"/>
    <property type="match status" value="1"/>
</dbReference>
<dbReference type="EMBL" id="JAEHOC010000054">
    <property type="protein sequence ID" value="KAG2425589.1"/>
    <property type="molecule type" value="Genomic_DNA"/>
</dbReference>
<dbReference type="GO" id="GO:0000082">
    <property type="term" value="P:G1/S transition of mitotic cell cycle"/>
    <property type="evidence" value="ECO:0007669"/>
    <property type="project" value="TreeGrafter"/>
</dbReference>
<dbReference type="GO" id="GO:0051445">
    <property type="term" value="P:regulation of meiotic cell cycle"/>
    <property type="evidence" value="ECO:0007669"/>
    <property type="project" value="TreeGrafter"/>
</dbReference>
<dbReference type="OrthoDB" id="535908at2759"/>
<evidence type="ECO:0000256" key="10">
    <source>
        <dbReference type="ARBA" id="ARBA00048367"/>
    </source>
</evidence>
<feature type="binding site" evidence="11">
    <location>
        <position position="41"/>
    </location>
    <ligand>
        <name>ATP</name>
        <dbReference type="ChEBI" id="CHEBI:30616"/>
    </ligand>
</feature>
<dbReference type="Gene3D" id="1.10.510.10">
    <property type="entry name" value="Transferase(Phosphotransferase) domain 1"/>
    <property type="match status" value="1"/>
</dbReference>
<evidence type="ECO:0000256" key="6">
    <source>
        <dbReference type="ARBA" id="ARBA00022741"/>
    </source>
</evidence>
<keyword evidence="5" id="KW-0808">Transferase</keyword>
<organism evidence="14 15">
    <name type="scientific">Chlamydomonas incerta</name>
    <dbReference type="NCBI Taxonomy" id="51695"/>
    <lineage>
        <taxon>Eukaryota</taxon>
        <taxon>Viridiplantae</taxon>
        <taxon>Chlorophyta</taxon>
        <taxon>core chlorophytes</taxon>
        <taxon>Chlorophyceae</taxon>
        <taxon>CS clade</taxon>
        <taxon>Chlamydomonadales</taxon>
        <taxon>Chlamydomonadaceae</taxon>
        <taxon>Chlamydomonas</taxon>
    </lineage>
</organism>
<evidence type="ECO:0000256" key="7">
    <source>
        <dbReference type="ARBA" id="ARBA00022777"/>
    </source>
</evidence>
<evidence type="ECO:0000256" key="4">
    <source>
        <dbReference type="ARBA" id="ARBA00022553"/>
    </source>
</evidence>
<dbReference type="PROSITE" id="PS50011">
    <property type="entry name" value="PROTEIN_KINASE_DOM"/>
    <property type="match status" value="1"/>
</dbReference>
<gene>
    <name evidence="14" type="ORF">HXX76_013632</name>
</gene>
<dbReference type="GO" id="GO:0005737">
    <property type="term" value="C:cytoplasm"/>
    <property type="evidence" value="ECO:0007669"/>
    <property type="project" value="TreeGrafter"/>
</dbReference>
<evidence type="ECO:0000256" key="12">
    <source>
        <dbReference type="RuleBase" id="RU000304"/>
    </source>
</evidence>
<name>A0A835SEP1_CHLIN</name>
<evidence type="ECO:0000256" key="1">
    <source>
        <dbReference type="ARBA" id="ARBA00006485"/>
    </source>
</evidence>
<evidence type="ECO:0000256" key="5">
    <source>
        <dbReference type="ARBA" id="ARBA00022679"/>
    </source>
</evidence>
<dbReference type="GO" id="GO:0004693">
    <property type="term" value="F:cyclin-dependent protein serine/threonine kinase activity"/>
    <property type="evidence" value="ECO:0007669"/>
    <property type="project" value="UniProtKB-EC"/>
</dbReference>
<dbReference type="GO" id="GO:0000307">
    <property type="term" value="C:cyclin-dependent protein kinase holoenzyme complex"/>
    <property type="evidence" value="ECO:0007669"/>
    <property type="project" value="TreeGrafter"/>
</dbReference>
<keyword evidence="4" id="KW-0597">Phosphoprotein</keyword>
<dbReference type="GO" id="GO:0005634">
    <property type="term" value="C:nucleus"/>
    <property type="evidence" value="ECO:0007669"/>
    <property type="project" value="TreeGrafter"/>
</dbReference>
<dbReference type="EC" id="2.7.11.22" evidence="2"/>
<dbReference type="PROSITE" id="PS00108">
    <property type="entry name" value="PROTEIN_KINASE_ST"/>
    <property type="match status" value="1"/>
</dbReference>
<reference evidence="14" key="1">
    <citation type="journal article" date="2020" name="bioRxiv">
        <title>Comparative genomics of Chlamydomonas.</title>
        <authorList>
            <person name="Craig R.J."/>
            <person name="Hasan A.R."/>
            <person name="Ness R.W."/>
            <person name="Keightley P.D."/>
        </authorList>
    </citation>
    <scope>NUCLEOTIDE SEQUENCE</scope>
    <source>
        <strain evidence="14">SAG 7.73</strain>
    </source>
</reference>
<dbReference type="PROSITE" id="PS00107">
    <property type="entry name" value="PROTEIN_KINASE_ATP"/>
    <property type="match status" value="1"/>
</dbReference>
<protein>
    <recommendedName>
        <fullName evidence="2">cyclin-dependent kinase</fullName>
        <ecNumber evidence="2">2.7.11.22</ecNumber>
    </recommendedName>
</protein>
<dbReference type="PANTHER" id="PTHR24056">
    <property type="entry name" value="CELL DIVISION PROTEIN KINASE"/>
    <property type="match status" value="1"/>
</dbReference>
<evidence type="ECO:0000256" key="9">
    <source>
        <dbReference type="ARBA" id="ARBA00047811"/>
    </source>
</evidence>
<accession>A0A835SEP1</accession>
<keyword evidence="3 12" id="KW-0723">Serine/threonine-protein kinase</keyword>
<evidence type="ECO:0000256" key="3">
    <source>
        <dbReference type="ARBA" id="ARBA00022527"/>
    </source>
</evidence>
<evidence type="ECO:0000313" key="14">
    <source>
        <dbReference type="EMBL" id="KAG2425589.1"/>
    </source>
</evidence>
<dbReference type="CDD" id="cd07829">
    <property type="entry name" value="STKc_CDK_like"/>
    <property type="match status" value="1"/>
</dbReference>
<dbReference type="Pfam" id="PF00069">
    <property type="entry name" value="Pkinase"/>
    <property type="match status" value="1"/>
</dbReference>
<evidence type="ECO:0000256" key="8">
    <source>
        <dbReference type="ARBA" id="ARBA00022840"/>
    </source>
</evidence>
<dbReference type="SMART" id="SM00220">
    <property type="entry name" value="S_TKc"/>
    <property type="match status" value="1"/>
</dbReference>
<dbReference type="GO" id="GO:0010468">
    <property type="term" value="P:regulation of gene expression"/>
    <property type="evidence" value="ECO:0007669"/>
    <property type="project" value="TreeGrafter"/>
</dbReference>